<dbReference type="GO" id="GO:0031012">
    <property type="term" value="C:extracellular matrix"/>
    <property type="evidence" value="ECO:0007669"/>
    <property type="project" value="TreeGrafter"/>
</dbReference>
<evidence type="ECO:0000313" key="2">
    <source>
        <dbReference type="RefSeq" id="XP_030921249.1"/>
    </source>
</evidence>
<organism evidence="1 2">
    <name type="scientific">Geospiza fortis</name>
    <name type="common">Medium ground-finch</name>
    <dbReference type="NCBI Taxonomy" id="48883"/>
    <lineage>
        <taxon>Eukaryota</taxon>
        <taxon>Metazoa</taxon>
        <taxon>Chordata</taxon>
        <taxon>Craniata</taxon>
        <taxon>Vertebrata</taxon>
        <taxon>Euteleostomi</taxon>
        <taxon>Archelosauria</taxon>
        <taxon>Archosauria</taxon>
        <taxon>Dinosauria</taxon>
        <taxon>Saurischia</taxon>
        <taxon>Theropoda</taxon>
        <taxon>Coelurosauria</taxon>
        <taxon>Aves</taxon>
        <taxon>Neognathae</taxon>
        <taxon>Neoaves</taxon>
        <taxon>Telluraves</taxon>
        <taxon>Australaves</taxon>
        <taxon>Passeriformes</taxon>
        <taxon>Thraupidae</taxon>
        <taxon>Geospiza</taxon>
    </lineage>
</organism>
<proteinExistence type="predicted"/>
<dbReference type="GeneID" id="115949085"/>
<reference evidence="2" key="1">
    <citation type="submission" date="2025-08" db="UniProtKB">
        <authorList>
            <consortium name="RefSeq"/>
        </authorList>
    </citation>
    <scope>IDENTIFICATION</scope>
</reference>
<evidence type="ECO:0000313" key="1">
    <source>
        <dbReference type="Proteomes" id="UP000504602"/>
    </source>
</evidence>
<protein>
    <submittedName>
        <fullName evidence="2">Uncharacterized protein LOC115949085</fullName>
    </submittedName>
</protein>
<dbReference type="GO" id="GO:0061343">
    <property type="term" value="P:cell adhesion involved in heart morphogenesis"/>
    <property type="evidence" value="ECO:0007669"/>
    <property type="project" value="TreeGrafter"/>
</dbReference>
<name>A0A8N5I540_GEOFO</name>
<dbReference type="AlphaFoldDB" id="A0A8N5I540"/>
<dbReference type="GO" id="GO:0007508">
    <property type="term" value="P:larval heart development"/>
    <property type="evidence" value="ECO:0007669"/>
    <property type="project" value="TreeGrafter"/>
</dbReference>
<dbReference type="Proteomes" id="UP000504602">
    <property type="component" value="Unplaced"/>
</dbReference>
<dbReference type="PANTHER" id="PTHR33395:SF22">
    <property type="entry name" value="REVERSE TRANSCRIPTASE DOMAIN-CONTAINING PROTEIN"/>
    <property type="match status" value="1"/>
</dbReference>
<dbReference type="OrthoDB" id="416454at2759"/>
<gene>
    <name evidence="2" type="primary">LOC115949085</name>
</gene>
<keyword evidence="1" id="KW-1185">Reference proteome</keyword>
<accession>A0A8N5I540</accession>
<dbReference type="RefSeq" id="XP_030921249.1">
    <property type="nucleotide sequence ID" value="XM_031065389.1"/>
</dbReference>
<sequence length="220" mass="25199">MGPDGIHPRVLRELAEELSKMLFIICHQFWLTREVPDDWRLTNVMLIYKKGWKEHPGKYRPVSLTSVSSKVMEQIILSVITWHILDNQGIRPSHHGFRKCRSCLTFLIYFYDKANCLVDEEKAVDVSAWTSAKPLILSPTAFFWKSCQPTAWTGSVLDGLRTGWMAGPKDQYWAQSCLISLLMIWIEGTLSKFADDTKLGGSVNLLEGRKALQKNLNRLD</sequence>
<dbReference type="PANTHER" id="PTHR33395">
    <property type="entry name" value="TRANSCRIPTASE, PUTATIVE-RELATED-RELATED"/>
    <property type="match status" value="1"/>
</dbReference>